<comment type="caution">
    <text evidence="1">The sequence shown here is derived from an EMBL/GenBank/DDBJ whole genome shotgun (WGS) entry which is preliminary data.</text>
</comment>
<sequence length="56" mass="6638">MCIKTKNDYWEVINDVDRTCLRGKLVCEIFTKDLCEVQRTDSFLKQFELLAAHEKV</sequence>
<dbReference type="AlphaFoldDB" id="A0A2H9T5S0"/>
<protein>
    <submittedName>
        <fullName evidence="1">Uncharacterized protein</fullName>
    </submittedName>
</protein>
<accession>A0A2H9T5S0</accession>
<name>A0A2H9T5S0_9ZZZZ</name>
<evidence type="ECO:0000313" key="1">
    <source>
        <dbReference type="EMBL" id="PJE78549.1"/>
    </source>
</evidence>
<organism evidence="1">
    <name type="scientific">invertebrate metagenome</name>
    <dbReference type="NCBI Taxonomy" id="1711999"/>
    <lineage>
        <taxon>unclassified sequences</taxon>
        <taxon>metagenomes</taxon>
        <taxon>organismal metagenomes</taxon>
    </lineage>
</organism>
<reference evidence="1" key="1">
    <citation type="journal article" date="2017" name="Appl. Environ. Microbiol.">
        <title>Molecular characterization of an Endozoicomonas-like organism causing infection in king scallop Pecten maximus L.</title>
        <authorList>
            <person name="Cano I."/>
            <person name="van Aerle R."/>
            <person name="Ross S."/>
            <person name="Verner-Jeffreys D.W."/>
            <person name="Paley R.K."/>
            <person name="Rimmer G."/>
            <person name="Ryder D."/>
            <person name="Hooper P."/>
            <person name="Stone D."/>
            <person name="Feist S.W."/>
        </authorList>
    </citation>
    <scope>NUCLEOTIDE SEQUENCE</scope>
</reference>
<proteinExistence type="predicted"/>
<gene>
    <name evidence="1" type="ORF">CI610_02519</name>
</gene>
<dbReference type="EMBL" id="NSIT01000161">
    <property type="protein sequence ID" value="PJE78549.1"/>
    <property type="molecule type" value="Genomic_DNA"/>
</dbReference>